<dbReference type="InterPro" id="IPR003142">
    <property type="entry name" value="BPL_C"/>
</dbReference>
<dbReference type="EMBL" id="BARS01029077">
    <property type="protein sequence ID" value="GAG00795.1"/>
    <property type="molecule type" value="Genomic_DNA"/>
</dbReference>
<keyword evidence="1" id="KW-0436">Ligase</keyword>
<evidence type="ECO:0000256" key="1">
    <source>
        <dbReference type="ARBA" id="ARBA00022598"/>
    </source>
</evidence>
<evidence type="ECO:0000256" key="2">
    <source>
        <dbReference type="ARBA" id="ARBA00022741"/>
    </source>
</evidence>
<name>X0U5D8_9ZZZZ</name>
<dbReference type="Pfam" id="PF03099">
    <property type="entry name" value="BPL_LplA_LipB"/>
    <property type="match status" value="1"/>
</dbReference>
<comment type="caution">
    <text evidence="5">The sequence shown here is derived from an EMBL/GenBank/DDBJ whole genome shotgun (WGS) entry which is preliminary data.</text>
</comment>
<dbReference type="InterPro" id="IPR045864">
    <property type="entry name" value="aa-tRNA-synth_II/BPL/LPL"/>
</dbReference>
<feature type="non-terminal residue" evidence="5">
    <location>
        <position position="1"/>
    </location>
</feature>
<dbReference type="AlphaFoldDB" id="X0U5D8"/>
<organism evidence="5">
    <name type="scientific">marine sediment metagenome</name>
    <dbReference type="NCBI Taxonomy" id="412755"/>
    <lineage>
        <taxon>unclassified sequences</taxon>
        <taxon>metagenomes</taxon>
        <taxon>ecological metagenomes</taxon>
    </lineage>
</organism>
<keyword evidence="3" id="KW-0067">ATP-binding</keyword>
<evidence type="ECO:0000259" key="4">
    <source>
        <dbReference type="PROSITE" id="PS51733"/>
    </source>
</evidence>
<feature type="domain" description="BPL/LPL catalytic" evidence="4">
    <location>
        <begin position="1"/>
        <end position="121"/>
    </location>
</feature>
<dbReference type="InterPro" id="IPR004143">
    <property type="entry name" value="BPL_LPL_catalytic"/>
</dbReference>
<dbReference type="InterPro" id="IPR004408">
    <property type="entry name" value="Biotin_CoA_COase_ligase"/>
</dbReference>
<dbReference type="Gene3D" id="2.30.30.100">
    <property type="match status" value="1"/>
</dbReference>
<accession>X0U5D8</accession>
<protein>
    <recommendedName>
        <fullName evidence="4">BPL/LPL catalytic domain-containing protein</fullName>
    </recommendedName>
</protein>
<dbReference type="CDD" id="cd16442">
    <property type="entry name" value="BPL"/>
    <property type="match status" value="1"/>
</dbReference>
<reference evidence="5" key="1">
    <citation type="journal article" date="2014" name="Front. Microbiol.">
        <title>High frequency of phylogenetically diverse reductive dehalogenase-homologous genes in deep subseafloor sedimentary metagenomes.</title>
        <authorList>
            <person name="Kawai M."/>
            <person name="Futagami T."/>
            <person name="Toyoda A."/>
            <person name="Takaki Y."/>
            <person name="Nishi S."/>
            <person name="Hori S."/>
            <person name="Arai W."/>
            <person name="Tsubouchi T."/>
            <person name="Morono Y."/>
            <person name="Uchiyama I."/>
            <person name="Ito T."/>
            <person name="Fujiyama A."/>
            <person name="Inagaki F."/>
            <person name="Takami H."/>
        </authorList>
    </citation>
    <scope>NUCLEOTIDE SEQUENCE</scope>
    <source>
        <strain evidence="5">Expedition CK06-06</strain>
    </source>
</reference>
<dbReference type="InterPro" id="IPR008988">
    <property type="entry name" value="Transcriptional_repressor_C"/>
</dbReference>
<sequence length="184" mass="20071">LSIILHPNLEQLPRLTMVAALAVAQSIEKLTGLEPAIKWPNDVLIDGKKVSGVLIESDVQGDTVNYAIVGIALNVNLDPSSIPEISETATSLKQVLGREVSRFHVLESLLGEFEKLYQALRRGKPIDSEWRRRLETLGKKVAVRCGDELKEGYAESVDDEGNLLLRCPDGSMVTIAAGDVTLRA</sequence>
<keyword evidence="2" id="KW-0547">Nucleotide-binding</keyword>
<dbReference type="NCBIfam" id="TIGR00121">
    <property type="entry name" value="birA_ligase"/>
    <property type="match status" value="1"/>
</dbReference>
<dbReference type="Gene3D" id="3.30.930.10">
    <property type="entry name" value="Bira Bifunctional Protein, Domain 2"/>
    <property type="match status" value="1"/>
</dbReference>
<dbReference type="PANTHER" id="PTHR12835:SF5">
    <property type="entry name" value="BIOTIN--PROTEIN LIGASE"/>
    <property type="match status" value="1"/>
</dbReference>
<dbReference type="GO" id="GO:0005524">
    <property type="term" value="F:ATP binding"/>
    <property type="evidence" value="ECO:0007669"/>
    <property type="project" value="UniProtKB-KW"/>
</dbReference>
<dbReference type="PANTHER" id="PTHR12835">
    <property type="entry name" value="BIOTIN PROTEIN LIGASE"/>
    <property type="match status" value="1"/>
</dbReference>
<proteinExistence type="predicted"/>
<dbReference type="GO" id="GO:0005737">
    <property type="term" value="C:cytoplasm"/>
    <property type="evidence" value="ECO:0007669"/>
    <property type="project" value="TreeGrafter"/>
</dbReference>
<dbReference type="SUPFAM" id="SSF50037">
    <property type="entry name" value="C-terminal domain of transcriptional repressors"/>
    <property type="match status" value="1"/>
</dbReference>
<evidence type="ECO:0000313" key="5">
    <source>
        <dbReference type="EMBL" id="GAG00795.1"/>
    </source>
</evidence>
<gene>
    <name evidence="5" type="ORF">S01H1_45496</name>
</gene>
<dbReference type="Pfam" id="PF02237">
    <property type="entry name" value="BPL_C"/>
    <property type="match status" value="1"/>
</dbReference>
<evidence type="ECO:0000256" key="3">
    <source>
        <dbReference type="ARBA" id="ARBA00022840"/>
    </source>
</evidence>
<dbReference type="SUPFAM" id="SSF55681">
    <property type="entry name" value="Class II aaRS and biotin synthetases"/>
    <property type="match status" value="1"/>
</dbReference>
<dbReference type="PROSITE" id="PS51733">
    <property type="entry name" value="BPL_LPL_CATALYTIC"/>
    <property type="match status" value="1"/>
</dbReference>
<dbReference type="GO" id="GO:0004077">
    <property type="term" value="F:biotin--[biotin carboxyl-carrier protein] ligase activity"/>
    <property type="evidence" value="ECO:0007669"/>
    <property type="project" value="InterPro"/>
</dbReference>